<dbReference type="OrthoDB" id="331765at2759"/>
<keyword evidence="6" id="KW-1185">Reference proteome</keyword>
<dbReference type="STRING" id="8083.ENSXMAP00000027615"/>
<evidence type="ECO:0000256" key="3">
    <source>
        <dbReference type="SAM" id="MobiDB-lite"/>
    </source>
</evidence>
<dbReference type="PANTHER" id="PTHR28663:SF1">
    <property type="entry name" value="CILIA- AND FLAGELLA- ASSOCIATED PROTEIN 210"/>
    <property type="match status" value="1"/>
</dbReference>
<dbReference type="RefSeq" id="XP_005815899.1">
    <property type="nucleotide sequence ID" value="XM_005815842.2"/>
</dbReference>
<accession>A0A3B5Q989</accession>
<reference evidence="6" key="1">
    <citation type="submission" date="2012-01" db="EMBL/GenBank/DDBJ databases">
        <authorList>
            <person name="Walter R."/>
            <person name="Schartl M."/>
            <person name="Warren W."/>
        </authorList>
    </citation>
    <scope>NUCLEOTIDE SEQUENCE [LARGE SCALE GENOMIC DNA]</scope>
    <source>
        <strain evidence="6">JP 163 A</strain>
    </source>
</reference>
<sequence>MASMTPCDGSRRPFSKSGKRDKVSQPPALRKITILSQTGWHRIQDEMNGVDKEKERLREAAKHREALHLQSKEIVKRWPDTIVGQRQKKLEAKKIREEMEEEKRKEMAAEEARYKEEEQKEALTKARTQLYYQNDRVKGLNRALLHTEVLKEREAQTELRQMMKSATKDMDKKFLEIMTTTNSEALRKEQEKAVQKKLERQTVAEDLKNQIKANEFAREQQKLEMKKDAEETQQLQERYQWERRMESERQANQKRNLMNAHLDHLNNRALRKEQEAQKQKADEEQMKLFLSAKDQMTKLRKQREKELFSEVQQRRERILNKLAATQQEQATNDEQRIAKALAEWDARQAQLQLEEERKKSDMLKSIAAHRELLRKEKEHLDKTAEQETRDALQAKREADKIYAEKQQLKAEKMRKEQRKLHDFNVAQMAERSARLQQMKDDEQEFEAKNAKLSAEEELKFQQYSQHIIKAAAEAKRNLFPLYKATREGVGGGHGPVFSGVRPSYLVQDSSGAQMPRYVSITTESIRKLNEAGDIHEAKKRLGFTW</sequence>
<dbReference type="GeneTree" id="ENSGT00940000165303"/>
<dbReference type="FunCoup" id="A0A3B5Q989">
    <property type="interactions" value="186"/>
</dbReference>
<evidence type="ECO:0000256" key="2">
    <source>
        <dbReference type="SAM" id="Coils"/>
    </source>
</evidence>
<feature type="coiled-coil region" evidence="2">
    <location>
        <begin position="82"/>
        <end position="120"/>
    </location>
</feature>
<dbReference type="GO" id="GO:0005879">
    <property type="term" value="C:axonemal microtubule"/>
    <property type="evidence" value="ECO:0007669"/>
    <property type="project" value="TreeGrafter"/>
</dbReference>
<organism evidence="5 6">
    <name type="scientific">Xiphophorus maculatus</name>
    <name type="common">Southern platyfish</name>
    <name type="synonym">Platypoecilus maculatus</name>
    <dbReference type="NCBI Taxonomy" id="8083"/>
    <lineage>
        <taxon>Eukaryota</taxon>
        <taxon>Metazoa</taxon>
        <taxon>Chordata</taxon>
        <taxon>Craniata</taxon>
        <taxon>Vertebrata</taxon>
        <taxon>Euteleostomi</taxon>
        <taxon>Actinopterygii</taxon>
        <taxon>Neopterygii</taxon>
        <taxon>Teleostei</taxon>
        <taxon>Neoteleostei</taxon>
        <taxon>Acanthomorphata</taxon>
        <taxon>Ovalentaria</taxon>
        <taxon>Atherinomorphae</taxon>
        <taxon>Cyprinodontiformes</taxon>
        <taxon>Poeciliidae</taxon>
        <taxon>Poeciliinae</taxon>
        <taxon>Xiphophorus</taxon>
    </lineage>
</organism>
<dbReference type="Proteomes" id="UP000002852">
    <property type="component" value="Unassembled WGS sequence"/>
</dbReference>
<keyword evidence="1 2" id="KW-0175">Coiled coil</keyword>
<dbReference type="Ensembl" id="ENSXMAT00000023225.1">
    <property type="protein sequence ID" value="ENSXMAP00000027615.1"/>
    <property type="gene ID" value="ENSXMAG00000026586.1"/>
</dbReference>
<protein>
    <submittedName>
        <fullName evidence="5">Cilia and flagella associated protein 210</fullName>
    </submittedName>
</protein>
<dbReference type="CTD" id="129881"/>
<dbReference type="Pfam" id="PF13868">
    <property type="entry name" value="TPH"/>
    <property type="match status" value="1"/>
</dbReference>
<proteinExistence type="predicted"/>
<dbReference type="GeneID" id="102230506"/>
<dbReference type="OMA" id="EMHFRSQ"/>
<feature type="region of interest" description="Disordered" evidence="3">
    <location>
        <begin position="1"/>
        <end position="35"/>
    </location>
</feature>
<feature type="coiled-coil region" evidence="2">
    <location>
        <begin position="262"/>
        <end position="458"/>
    </location>
</feature>
<dbReference type="InterPro" id="IPR039986">
    <property type="entry name" value="CFAP210"/>
</dbReference>
<dbReference type="PANTHER" id="PTHR28663">
    <property type="entry name" value="COILED-COIL DOMAIN-CONTAINING PROTEIN 173"/>
    <property type="match status" value="1"/>
</dbReference>
<reference evidence="6" key="2">
    <citation type="journal article" date="2013" name="Nat. Genet.">
        <title>The genome of the platyfish, Xiphophorus maculatus, provides insights into evolutionary adaptation and several complex traits.</title>
        <authorList>
            <person name="Schartl M."/>
            <person name="Walter R.B."/>
            <person name="Shen Y."/>
            <person name="Garcia T."/>
            <person name="Catchen J."/>
            <person name="Amores A."/>
            <person name="Braasch I."/>
            <person name="Chalopin D."/>
            <person name="Volff J.N."/>
            <person name="Lesch K.P."/>
            <person name="Bisazza A."/>
            <person name="Minx P."/>
            <person name="Hillier L."/>
            <person name="Wilson R.K."/>
            <person name="Fuerstenberg S."/>
            <person name="Boore J."/>
            <person name="Searle S."/>
            <person name="Postlethwait J.H."/>
            <person name="Warren W.C."/>
        </authorList>
    </citation>
    <scope>NUCLEOTIDE SEQUENCE [LARGE SCALE GENOMIC DNA]</scope>
    <source>
        <strain evidence="6">JP 163 A</strain>
    </source>
</reference>
<dbReference type="AlphaFoldDB" id="A0A3B5Q989"/>
<evidence type="ECO:0000313" key="6">
    <source>
        <dbReference type="Proteomes" id="UP000002852"/>
    </source>
</evidence>
<evidence type="ECO:0000256" key="1">
    <source>
        <dbReference type="ARBA" id="ARBA00023054"/>
    </source>
</evidence>
<dbReference type="KEGG" id="xma:102230506"/>
<reference evidence="5" key="4">
    <citation type="submission" date="2025-09" db="UniProtKB">
        <authorList>
            <consortium name="Ensembl"/>
        </authorList>
    </citation>
    <scope>IDENTIFICATION</scope>
    <source>
        <strain evidence="5">JP 163 A</strain>
    </source>
</reference>
<feature type="coiled-coil region" evidence="2">
    <location>
        <begin position="204"/>
        <end position="238"/>
    </location>
</feature>
<dbReference type="InterPro" id="IPR043597">
    <property type="entry name" value="TPH_dom"/>
</dbReference>
<reference evidence="5" key="3">
    <citation type="submission" date="2025-08" db="UniProtKB">
        <authorList>
            <consortium name="Ensembl"/>
        </authorList>
    </citation>
    <scope>IDENTIFICATION</scope>
    <source>
        <strain evidence="5">JP 163 A</strain>
    </source>
</reference>
<name>A0A3B5Q989_XIPMA</name>
<feature type="domain" description="Trichohyalin-plectin-homology" evidence="4">
    <location>
        <begin position="131"/>
        <end position="476"/>
    </location>
</feature>
<evidence type="ECO:0000259" key="4">
    <source>
        <dbReference type="Pfam" id="PF13868"/>
    </source>
</evidence>
<evidence type="ECO:0000313" key="5">
    <source>
        <dbReference type="Ensembl" id="ENSXMAP00000027615.1"/>
    </source>
</evidence>
<dbReference type="InParanoid" id="A0A3B5Q989"/>